<dbReference type="InterPro" id="IPR019322">
    <property type="entry name" value="TIMM29"/>
</dbReference>
<dbReference type="PANTHER" id="PTHR21435:SF1">
    <property type="entry name" value="MITOCHONDRIAL IMPORT INNER MEMBRANE TRANSLOCASE SUBUNIT TIM29"/>
    <property type="match status" value="1"/>
</dbReference>
<accession>A0AAW0PVP0</accession>
<comment type="caution">
    <text evidence="2">The sequence shown here is derived from an EMBL/GenBank/DDBJ whole genome shotgun (WGS) entry which is preliminary data.</text>
</comment>
<dbReference type="AlphaFoldDB" id="A0AAW0PVP0"/>
<feature type="region of interest" description="Disordered" evidence="1">
    <location>
        <begin position="360"/>
        <end position="381"/>
    </location>
</feature>
<reference evidence="3" key="1">
    <citation type="submission" date="2024-04" db="EMBL/GenBank/DDBJ databases">
        <title>Salinicola lusitanus LLJ914,a marine bacterium isolated from the Okinawa Trough.</title>
        <authorList>
            <person name="Li J."/>
        </authorList>
    </citation>
    <scope>NUCLEOTIDE SEQUENCE [LARGE SCALE GENOMIC DNA]</scope>
</reference>
<dbReference type="Pfam" id="PF10171">
    <property type="entry name" value="Tim29"/>
    <property type="match status" value="2"/>
</dbReference>
<keyword evidence="3" id="KW-1185">Reference proteome</keyword>
<feature type="region of interest" description="Disordered" evidence="1">
    <location>
        <begin position="210"/>
        <end position="272"/>
    </location>
</feature>
<dbReference type="GO" id="GO:0045039">
    <property type="term" value="P:protein insertion into mitochondrial inner membrane"/>
    <property type="evidence" value="ECO:0007669"/>
    <property type="project" value="TreeGrafter"/>
</dbReference>
<dbReference type="GO" id="GO:0042721">
    <property type="term" value="C:TIM22 mitochondrial import inner membrane insertion complex"/>
    <property type="evidence" value="ECO:0007669"/>
    <property type="project" value="InterPro"/>
</dbReference>
<feature type="region of interest" description="Disordered" evidence="1">
    <location>
        <begin position="94"/>
        <end position="122"/>
    </location>
</feature>
<dbReference type="PANTHER" id="PTHR21435">
    <property type="entry name" value="MITOCHONDRIAL IMPORT INNER MEMBRANE TRANSLOCASE SUBUNIT TIM29"/>
    <property type="match status" value="1"/>
</dbReference>
<evidence type="ECO:0000256" key="1">
    <source>
        <dbReference type="SAM" id="MobiDB-lite"/>
    </source>
</evidence>
<dbReference type="EMBL" id="JBBPFD010000002">
    <property type="protein sequence ID" value="KAK7938597.1"/>
    <property type="molecule type" value="Genomic_DNA"/>
</dbReference>
<sequence length="381" mass="42510">MYRGRSAPAPGPAPAPAGRWERLKQSKAGVWCRSLLSDYKEACREVVVGAKERPLKASVYVGLLGGVYACFSTRPDQSSFQATLLDRSNQLALLSPGSETPRPTCTPPAPREPGRGVSGVQRRLRPPERAVRGHLLQPVRALEGAAQRVLDVGFAGRWWVLDKKMEDFDVNDSEYKHLPAHMQATAPPSVQEVERNEKLHKASWLPIIVQEEKETTQSRTEDTTAKETQARTEDTAEETRARTEDTAEETQARTEDTTEETRARTEDTAEETQTRIEEAKMDILESLDIKEQEDLIEDSFAPPTLDVKEETHVQTEDSSALETVDATEEAEDMTVYSEKDIINVVELMQEDTVVTETLETAEDGASEEEKTEQAEAQTLKN</sequence>
<dbReference type="Proteomes" id="UP001460270">
    <property type="component" value="Unassembled WGS sequence"/>
</dbReference>
<name>A0AAW0PVP0_9GOBI</name>
<gene>
    <name evidence="2" type="ORF">WMY93_001923</name>
</gene>
<evidence type="ECO:0000313" key="2">
    <source>
        <dbReference type="EMBL" id="KAK7938597.1"/>
    </source>
</evidence>
<feature type="region of interest" description="Disordered" evidence="1">
    <location>
        <begin position="308"/>
        <end position="331"/>
    </location>
</feature>
<organism evidence="2 3">
    <name type="scientific">Mugilogobius chulae</name>
    <name type="common">yellowstripe goby</name>
    <dbReference type="NCBI Taxonomy" id="88201"/>
    <lineage>
        <taxon>Eukaryota</taxon>
        <taxon>Metazoa</taxon>
        <taxon>Chordata</taxon>
        <taxon>Craniata</taxon>
        <taxon>Vertebrata</taxon>
        <taxon>Euteleostomi</taxon>
        <taxon>Actinopterygii</taxon>
        <taxon>Neopterygii</taxon>
        <taxon>Teleostei</taxon>
        <taxon>Neoteleostei</taxon>
        <taxon>Acanthomorphata</taxon>
        <taxon>Gobiaria</taxon>
        <taxon>Gobiiformes</taxon>
        <taxon>Gobioidei</taxon>
        <taxon>Gobiidae</taxon>
        <taxon>Gobionellinae</taxon>
        <taxon>Mugilogobius</taxon>
    </lineage>
</organism>
<proteinExistence type="predicted"/>
<evidence type="ECO:0000313" key="3">
    <source>
        <dbReference type="Proteomes" id="UP001460270"/>
    </source>
</evidence>
<protein>
    <submittedName>
        <fullName evidence="2">Uncharacterized protein</fullName>
    </submittedName>
</protein>